<evidence type="ECO:0000313" key="2">
    <source>
        <dbReference type="Proteomes" id="UP001500840"/>
    </source>
</evidence>
<gene>
    <name evidence="1" type="ORF">GCM10023156_45490</name>
</gene>
<evidence type="ECO:0000313" key="1">
    <source>
        <dbReference type="EMBL" id="GAA4462063.1"/>
    </source>
</evidence>
<dbReference type="EMBL" id="BAABGA010000058">
    <property type="protein sequence ID" value="GAA4462063.1"/>
    <property type="molecule type" value="Genomic_DNA"/>
</dbReference>
<sequence length="99" mass="11543">MRKLKFGLRFLLALPLCVAAFFLGWKYHEAKMNALHQVHDGSAQQRASVVRDELAREQLVRAARLNDSIDRMEQRQRMQTFDRLLNDPNAAMLQSERGF</sequence>
<keyword evidence="2" id="KW-1185">Reference proteome</keyword>
<dbReference type="Proteomes" id="UP001500840">
    <property type="component" value="Unassembled WGS sequence"/>
</dbReference>
<comment type="caution">
    <text evidence="1">The sequence shown here is derived from an EMBL/GenBank/DDBJ whole genome shotgun (WGS) entry which is preliminary data.</text>
</comment>
<name>A0ABP8NAM1_9BACT</name>
<proteinExistence type="predicted"/>
<protein>
    <recommendedName>
        <fullName evidence="3">Septum formation initiator</fullName>
    </recommendedName>
</protein>
<evidence type="ECO:0008006" key="3">
    <source>
        <dbReference type="Google" id="ProtNLM"/>
    </source>
</evidence>
<reference evidence="2" key="1">
    <citation type="journal article" date="2019" name="Int. J. Syst. Evol. Microbiol.">
        <title>The Global Catalogue of Microorganisms (GCM) 10K type strain sequencing project: providing services to taxonomists for standard genome sequencing and annotation.</title>
        <authorList>
            <consortium name="The Broad Institute Genomics Platform"/>
            <consortium name="The Broad Institute Genome Sequencing Center for Infectious Disease"/>
            <person name="Wu L."/>
            <person name="Ma J."/>
        </authorList>
    </citation>
    <scope>NUCLEOTIDE SEQUENCE [LARGE SCALE GENOMIC DNA]</scope>
    <source>
        <strain evidence="2">JCM 17759</strain>
    </source>
</reference>
<accession>A0ABP8NAM1</accession>
<organism evidence="1 2">
    <name type="scientific">Novipirellula rosea</name>
    <dbReference type="NCBI Taxonomy" id="1031540"/>
    <lineage>
        <taxon>Bacteria</taxon>
        <taxon>Pseudomonadati</taxon>
        <taxon>Planctomycetota</taxon>
        <taxon>Planctomycetia</taxon>
        <taxon>Pirellulales</taxon>
        <taxon>Pirellulaceae</taxon>
        <taxon>Novipirellula</taxon>
    </lineage>
</organism>